<dbReference type="RefSeq" id="WP_188821598.1">
    <property type="nucleotide sequence ID" value="NZ_BMHH01000002.1"/>
</dbReference>
<dbReference type="InterPro" id="IPR006442">
    <property type="entry name" value="Antitoxin_Phd/YefM"/>
</dbReference>
<name>A0A916S3S2_9HYPH</name>
<proteinExistence type="inferred from homology"/>
<dbReference type="InterPro" id="IPR036165">
    <property type="entry name" value="YefM-like_sf"/>
</dbReference>
<comment type="similarity">
    <text evidence="1 2">Belongs to the phD/YefM antitoxin family.</text>
</comment>
<dbReference type="Proteomes" id="UP000646478">
    <property type="component" value="Unassembled WGS sequence"/>
</dbReference>
<dbReference type="EMBL" id="BMHH01000002">
    <property type="protein sequence ID" value="GGA82579.1"/>
    <property type="molecule type" value="Genomic_DNA"/>
</dbReference>
<evidence type="ECO:0000313" key="4">
    <source>
        <dbReference type="Proteomes" id="UP000646478"/>
    </source>
</evidence>
<comment type="function">
    <text evidence="2">Antitoxin component of a type II toxin-antitoxin (TA) system.</text>
</comment>
<keyword evidence="4" id="KW-1185">Reference proteome</keyword>
<accession>A0A916S3S2</accession>
<evidence type="ECO:0000256" key="2">
    <source>
        <dbReference type="RuleBase" id="RU362080"/>
    </source>
</evidence>
<reference evidence="3" key="2">
    <citation type="submission" date="2020-09" db="EMBL/GenBank/DDBJ databases">
        <authorList>
            <person name="Sun Q."/>
            <person name="Zhou Y."/>
        </authorList>
    </citation>
    <scope>NUCLEOTIDE SEQUENCE</scope>
    <source>
        <strain evidence="3">CGMCC 1.15082</strain>
    </source>
</reference>
<comment type="caution">
    <text evidence="3">The sequence shown here is derived from an EMBL/GenBank/DDBJ whole genome shotgun (WGS) entry which is preliminary data.</text>
</comment>
<dbReference type="AlphaFoldDB" id="A0A916S3S2"/>
<evidence type="ECO:0000313" key="3">
    <source>
        <dbReference type="EMBL" id="GGA82579.1"/>
    </source>
</evidence>
<dbReference type="NCBIfam" id="TIGR01552">
    <property type="entry name" value="phd_fam"/>
    <property type="match status" value="1"/>
</dbReference>
<gene>
    <name evidence="3" type="ORF">GCM10011491_07490</name>
</gene>
<evidence type="ECO:0000256" key="1">
    <source>
        <dbReference type="ARBA" id="ARBA00009981"/>
    </source>
</evidence>
<dbReference type="Pfam" id="PF02604">
    <property type="entry name" value="PhdYeFM_antitox"/>
    <property type="match status" value="1"/>
</dbReference>
<dbReference type="Gene3D" id="3.40.1620.10">
    <property type="entry name" value="YefM-like domain"/>
    <property type="match status" value="1"/>
</dbReference>
<protein>
    <recommendedName>
        <fullName evidence="2">Antitoxin</fullName>
    </recommendedName>
</protein>
<dbReference type="SUPFAM" id="SSF143120">
    <property type="entry name" value="YefM-like"/>
    <property type="match status" value="1"/>
</dbReference>
<reference evidence="3" key="1">
    <citation type="journal article" date="2014" name="Int. J. Syst. Evol. Microbiol.">
        <title>Complete genome sequence of Corynebacterium casei LMG S-19264T (=DSM 44701T), isolated from a smear-ripened cheese.</title>
        <authorList>
            <consortium name="US DOE Joint Genome Institute (JGI-PGF)"/>
            <person name="Walter F."/>
            <person name="Albersmeier A."/>
            <person name="Kalinowski J."/>
            <person name="Ruckert C."/>
        </authorList>
    </citation>
    <scope>NUCLEOTIDE SEQUENCE</scope>
    <source>
        <strain evidence="3">CGMCC 1.15082</strain>
    </source>
</reference>
<sequence>MPVTMLSGRELNQDLGRAKRAAKDGPVIITDRGKPAHVLMSFEEYKRLTTKKKTIGELLAYPGAEDIELPLPDRSELAKPVDLS</sequence>
<organism evidence="3 4">
    <name type="scientific">Brucella endophytica</name>
    <dbReference type="NCBI Taxonomy" id="1963359"/>
    <lineage>
        <taxon>Bacteria</taxon>
        <taxon>Pseudomonadati</taxon>
        <taxon>Pseudomonadota</taxon>
        <taxon>Alphaproteobacteria</taxon>
        <taxon>Hyphomicrobiales</taxon>
        <taxon>Brucellaceae</taxon>
        <taxon>Brucella/Ochrobactrum group</taxon>
        <taxon>Brucella</taxon>
    </lineage>
</organism>